<feature type="region of interest" description="Disordered" evidence="1">
    <location>
        <begin position="449"/>
        <end position="483"/>
    </location>
</feature>
<dbReference type="OrthoDB" id="9781481at2"/>
<protein>
    <submittedName>
        <fullName evidence="3">Toll/interleukin-1 receptor domain-containing protein</fullName>
    </submittedName>
</protein>
<feature type="compositionally biased region" description="Acidic residues" evidence="1">
    <location>
        <begin position="465"/>
        <end position="483"/>
    </location>
</feature>
<accession>A0A3A1PC67</accession>
<dbReference type="RefSeq" id="WP_119591713.1">
    <property type="nucleotide sequence ID" value="NZ_QXFM01000025.1"/>
</dbReference>
<keyword evidence="4" id="KW-1185">Reference proteome</keyword>
<dbReference type="EMBL" id="QXFM01000025">
    <property type="protein sequence ID" value="RIV91178.1"/>
    <property type="molecule type" value="Genomic_DNA"/>
</dbReference>
<dbReference type="Gene3D" id="3.40.50.10140">
    <property type="entry name" value="Toll/interleukin-1 receptor homology (TIR) domain"/>
    <property type="match status" value="1"/>
</dbReference>
<comment type="caution">
    <text evidence="3">The sequence shown here is derived from an EMBL/GenBank/DDBJ whole genome shotgun (WGS) entry which is preliminary data.</text>
</comment>
<feature type="compositionally biased region" description="Low complexity" evidence="1">
    <location>
        <begin position="449"/>
        <end position="464"/>
    </location>
</feature>
<dbReference type="AlphaFoldDB" id="A0A3A1PC67"/>
<evidence type="ECO:0000313" key="3">
    <source>
        <dbReference type="EMBL" id="RIV91178.1"/>
    </source>
</evidence>
<dbReference type="InterPro" id="IPR035897">
    <property type="entry name" value="Toll_tir_struct_dom_sf"/>
</dbReference>
<reference evidence="3 4" key="1">
    <citation type="submission" date="2018-08" db="EMBL/GenBank/DDBJ databases">
        <title>Erythrobacter zhengii sp.nov., a bacterium isolated from deep-sea sediment.</title>
        <authorList>
            <person name="Fang C."/>
            <person name="Wu Y.-H."/>
            <person name="Sun C."/>
            <person name="Wang H."/>
            <person name="Cheng H."/>
            <person name="Meng F.-X."/>
            <person name="Wang C.-S."/>
            <person name="Xu X.-W."/>
        </authorList>
    </citation>
    <scope>NUCLEOTIDE SEQUENCE [LARGE SCALE GENOMIC DNA]</scope>
    <source>
        <strain evidence="3 4">CCTCC AB 2015396</strain>
    </source>
</reference>
<evidence type="ECO:0000259" key="2">
    <source>
        <dbReference type="PROSITE" id="PS50104"/>
    </source>
</evidence>
<dbReference type="SUPFAM" id="SSF52200">
    <property type="entry name" value="Toll/Interleukin receptor TIR domain"/>
    <property type="match status" value="1"/>
</dbReference>
<gene>
    <name evidence="3" type="ORF">D2V17_03300</name>
</gene>
<dbReference type="InterPro" id="IPR000157">
    <property type="entry name" value="TIR_dom"/>
</dbReference>
<evidence type="ECO:0000256" key="1">
    <source>
        <dbReference type="SAM" id="MobiDB-lite"/>
    </source>
</evidence>
<keyword evidence="3" id="KW-0675">Receptor</keyword>
<dbReference type="PROSITE" id="PS50104">
    <property type="entry name" value="TIR"/>
    <property type="match status" value="1"/>
</dbReference>
<sequence>MADAETPSQISDTDDVPVRRTVFISHANPEDNEFTAWLGTRLIGAGYHVWSDLLRLIGGEPFWRDIGDAIKDHAAVVVLVLSRSSVLKPGVLDEIALAVATARKLKNPKFIIPIRLDDLPFDEFPEQVIRLNAINFNGNWAEGLHRLLEAVDERAISKIESAHEQGIAEFRNFRLRQSAAIAQESEIIEGSWLRISSLPATVYLNRYGGDPKAVAKALGQFKTPAIAWDRLGLGFARAGEIVEAETPDLSVEHGYAVDLQSFVAGQTEDAPQLRGADARRMIANLLRQAWENFATGKGLMPYEFANSTGWYVPRGLIEKDTVVFDDRSGKRRRKRLTGRSEKRDVYWSFAVTVHPVVGRRWLFELKPQVVFTEDGRKPIESKPKMARLRKSFCKNWWNDQWRTLLNAYVRFLAGEDGVIRIPLGGSAELTLAGELMAFEAPTRIVGDSISPAEAEAIETETSADSLDDGEDRPDLDDLGDEEG</sequence>
<feature type="domain" description="TIR" evidence="2">
    <location>
        <begin position="18"/>
        <end position="155"/>
    </location>
</feature>
<dbReference type="SMART" id="SM00255">
    <property type="entry name" value="TIR"/>
    <property type="match status" value="1"/>
</dbReference>
<dbReference type="Proteomes" id="UP000265366">
    <property type="component" value="Unassembled WGS sequence"/>
</dbReference>
<organism evidence="3 4">
    <name type="scientific">Aurantiacibacter xanthus</name>
    <dbReference type="NCBI Taxonomy" id="1784712"/>
    <lineage>
        <taxon>Bacteria</taxon>
        <taxon>Pseudomonadati</taxon>
        <taxon>Pseudomonadota</taxon>
        <taxon>Alphaproteobacteria</taxon>
        <taxon>Sphingomonadales</taxon>
        <taxon>Erythrobacteraceae</taxon>
        <taxon>Aurantiacibacter</taxon>
    </lineage>
</organism>
<dbReference type="Pfam" id="PF13676">
    <property type="entry name" value="TIR_2"/>
    <property type="match status" value="1"/>
</dbReference>
<name>A0A3A1PC67_9SPHN</name>
<evidence type="ECO:0000313" key="4">
    <source>
        <dbReference type="Proteomes" id="UP000265366"/>
    </source>
</evidence>
<proteinExistence type="predicted"/>
<dbReference type="GO" id="GO:0007165">
    <property type="term" value="P:signal transduction"/>
    <property type="evidence" value="ECO:0007669"/>
    <property type="project" value="InterPro"/>
</dbReference>